<accession>A0A822ZBE6</accession>
<protein>
    <submittedName>
        <fullName evidence="1">Uncharacterized protein</fullName>
    </submittedName>
</protein>
<sequence>MIWSEQDFQRQTYVGLNLDRGNQCKGNSVKRRV</sequence>
<name>A0A822ZBE6_NELNU</name>
<gene>
    <name evidence="1" type="ORF">HUJ06_000672</name>
</gene>
<evidence type="ECO:0000313" key="2">
    <source>
        <dbReference type="Proteomes" id="UP000607653"/>
    </source>
</evidence>
<proteinExistence type="predicted"/>
<organism evidence="1 2">
    <name type="scientific">Nelumbo nucifera</name>
    <name type="common">Sacred lotus</name>
    <dbReference type="NCBI Taxonomy" id="4432"/>
    <lineage>
        <taxon>Eukaryota</taxon>
        <taxon>Viridiplantae</taxon>
        <taxon>Streptophyta</taxon>
        <taxon>Embryophyta</taxon>
        <taxon>Tracheophyta</taxon>
        <taxon>Spermatophyta</taxon>
        <taxon>Magnoliopsida</taxon>
        <taxon>Proteales</taxon>
        <taxon>Nelumbonaceae</taxon>
        <taxon>Nelumbo</taxon>
    </lineage>
</organism>
<comment type="caution">
    <text evidence="1">The sequence shown here is derived from an EMBL/GenBank/DDBJ whole genome shotgun (WGS) entry which is preliminary data.</text>
</comment>
<keyword evidence="2" id="KW-1185">Reference proteome</keyword>
<dbReference type="Proteomes" id="UP000607653">
    <property type="component" value="Unassembled WGS sequence"/>
</dbReference>
<reference evidence="1 2" key="1">
    <citation type="journal article" date="2020" name="Mol. Biol. Evol.">
        <title>Distinct Expression and Methylation Patterns for Genes with Different Fates following a Single Whole-Genome Duplication in Flowering Plants.</title>
        <authorList>
            <person name="Shi T."/>
            <person name="Rahmani R.S."/>
            <person name="Gugger P.F."/>
            <person name="Wang M."/>
            <person name="Li H."/>
            <person name="Zhang Y."/>
            <person name="Li Z."/>
            <person name="Wang Q."/>
            <person name="Van de Peer Y."/>
            <person name="Marchal K."/>
            <person name="Chen J."/>
        </authorList>
    </citation>
    <scope>NUCLEOTIDE SEQUENCE [LARGE SCALE GENOMIC DNA]</scope>
    <source>
        <tissue evidence="1">Leaf</tissue>
    </source>
</reference>
<dbReference type="AlphaFoldDB" id="A0A822ZBE6"/>
<evidence type="ECO:0000313" key="1">
    <source>
        <dbReference type="EMBL" id="DAD42442.1"/>
    </source>
</evidence>
<dbReference type="EMBL" id="DUZY01000006">
    <property type="protein sequence ID" value="DAD42442.1"/>
    <property type="molecule type" value="Genomic_DNA"/>
</dbReference>